<gene>
    <name evidence="1" type="ORF">AWB83_04186</name>
</gene>
<name>A0A158CBY6_9BURK</name>
<proteinExistence type="predicted"/>
<accession>A0A158CBY6</accession>
<evidence type="ECO:0000313" key="2">
    <source>
        <dbReference type="Proteomes" id="UP000054978"/>
    </source>
</evidence>
<comment type="caution">
    <text evidence="1">The sequence shown here is derived from an EMBL/GenBank/DDBJ whole genome shotgun (WGS) entry which is preliminary data.</text>
</comment>
<reference evidence="1" key="1">
    <citation type="submission" date="2016-01" db="EMBL/GenBank/DDBJ databases">
        <authorList>
            <person name="Peeters C."/>
        </authorList>
    </citation>
    <scope>NUCLEOTIDE SEQUENCE [LARGE SCALE GENOMIC DNA]</scope>
    <source>
        <strain evidence="1">LMG 29326</strain>
    </source>
</reference>
<evidence type="ECO:0000313" key="1">
    <source>
        <dbReference type="EMBL" id="SAK79814.1"/>
    </source>
</evidence>
<keyword evidence="2" id="KW-1185">Reference proteome</keyword>
<dbReference type="EMBL" id="FCOB02000020">
    <property type="protein sequence ID" value="SAK79814.1"/>
    <property type="molecule type" value="Genomic_DNA"/>
</dbReference>
<sequence>MNHRTDSLHGIVDKWLGPAAAMPAKIVRERAGERRCVRIEVMRAADILSMRFFRHGDGSWMVFPPERRRPCMGERASHA</sequence>
<dbReference type="OrthoDB" id="8926609at2"/>
<dbReference type="Proteomes" id="UP000054978">
    <property type="component" value="Unassembled WGS sequence"/>
</dbReference>
<protein>
    <submittedName>
        <fullName evidence="1">Uncharacterized protein</fullName>
    </submittedName>
</protein>
<dbReference type="AlphaFoldDB" id="A0A158CBY6"/>
<dbReference type="STRING" id="1777144.AWB83_04186"/>
<organism evidence="1 2">
    <name type="scientific">Caballeronia ptereochthonis</name>
    <dbReference type="NCBI Taxonomy" id="1777144"/>
    <lineage>
        <taxon>Bacteria</taxon>
        <taxon>Pseudomonadati</taxon>
        <taxon>Pseudomonadota</taxon>
        <taxon>Betaproteobacteria</taxon>
        <taxon>Burkholderiales</taxon>
        <taxon>Burkholderiaceae</taxon>
        <taxon>Caballeronia</taxon>
    </lineage>
</organism>
<dbReference type="RefSeq" id="WP_087047570.1">
    <property type="nucleotide sequence ID" value="NZ_FCOB02000020.1"/>
</dbReference>